<evidence type="ECO:0000259" key="1">
    <source>
        <dbReference type="PROSITE" id="PS50056"/>
    </source>
</evidence>
<keyword evidence="3" id="KW-1185">Reference proteome</keyword>
<sequence>MCRYVKVSGNYHALVEDRIFFGGARDVEAMIKNEEVDVIIDLRGEATQSAYPSAGTEWIQIPLGDNSPIVTEQLFKKAIEEVVGAYKAGKKVGFHCGAGSGRAGTVAAGTLIALGLASTVSEAEDLAKSIRPIVSLGYAQKEALFKIYPNP</sequence>
<dbReference type="OrthoDB" id="2081133at2"/>
<dbReference type="SUPFAM" id="SSF52799">
    <property type="entry name" value="(Phosphotyrosine protein) phosphatases II"/>
    <property type="match status" value="1"/>
</dbReference>
<dbReference type="InterPro" id="IPR029021">
    <property type="entry name" value="Prot-tyrosine_phosphatase-like"/>
</dbReference>
<protein>
    <submittedName>
        <fullName evidence="2">Protein tyrosine phosphatase</fullName>
    </submittedName>
</protein>
<name>A0A6B8RLT7_9BACL</name>
<dbReference type="EMBL" id="CP034235">
    <property type="protein sequence ID" value="QGQ96807.1"/>
    <property type="molecule type" value="Genomic_DNA"/>
</dbReference>
<dbReference type="PROSITE" id="PS50056">
    <property type="entry name" value="TYR_PHOSPHATASE_2"/>
    <property type="match status" value="1"/>
</dbReference>
<dbReference type="Gene3D" id="3.90.190.10">
    <property type="entry name" value="Protein tyrosine phosphatase superfamily"/>
    <property type="match status" value="1"/>
</dbReference>
<dbReference type="Proteomes" id="UP000426246">
    <property type="component" value="Chromosome"/>
</dbReference>
<accession>A0A6B8RLT7</accession>
<dbReference type="AlphaFoldDB" id="A0A6B8RLT7"/>
<evidence type="ECO:0000313" key="3">
    <source>
        <dbReference type="Proteomes" id="UP000426246"/>
    </source>
</evidence>
<dbReference type="InterPro" id="IPR000340">
    <property type="entry name" value="Dual-sp_phosphatase_cat-dom"/>
</dbReference>
<organism evidence="2 3">
    <name type="scientific">Paenibacillus psychroresistens</name>
    <dbReference type="NCBI Taxonomy" id="1778678"/>
    <lineage>
        <taxon>Bacteria</taxon>
        <taxon>Bacillati</taxon>
        <taxon>Bacillota</taxon>
        <taxon>Bacilli</taxon>
        <taxon>Bacillales</taxon>
        <taxon>Paenibacillaceae</taxon>
        <taxon>Paenibacillus</taxon>
    </lineage>
</organism>
<evidence type="ECO:0000313" key="2">
    <source>
        <dbReference type="EMBL" id="QGQ96807.1"/>
    </source>
</evidence>
<dbReference type="KEGG" id="ppsc:EHS13_18935"/>
<reference evidence="3" key="1">
    <citation type="submission" date="2018-11" db="EMBL/GenBank/DDBJ databases">
        <title>Complete genome sequence of Paenibacillus sp. ML311-T8.</title>
        <authorList>
            <person name="Nam Y.-D."/>
            <person name="Kang J."/>
            <person name="Chung W.-H."/>
            <person name="Park Y.S."/>
        </authorList>
    </citation>
    <scope>NUCLEOTIDE SEQUENCE [LARGE SCALE GENOMIC DNA]</scope>
    <source>
        <strain evidence="3">ML311-T8</strain>
    </source>
</reference>
<dbReference type="InterPro" id="IPR000387">
    <property type="entry name" value="Tyr_Pase_dom"/>
</dbReference>
<dbReference type="PANTHER" id="PTHR47216">
    <property type="match status" value="1"/>
</dbReference>
<dbReference type="Pfam" id="PF00782">
    <property type="entry name" value="DSPc"/>
    <property type="match status" value="1"/>
</dbReference>
<feature type="domain" description="Tyrosine specific protein phosphatases" evidence="1">
    <location>
        <begin position="73"/>
        <end position="142"/>
    </location>
</feature>
<dbReference type="PANTHER" id="PTHR47216:SF4">
    <property type="entry name" value="OS01G0859400 PROTEIN"/>
    <property type="match status" value="1"/>
</dbReference>
<gene>
    <name evidence="2" type="ORF">EHS13_18935</name>
</gene>
<proteinExistence type="predicted"/>